<dbReference type="InterPro" id="IPR020422">
    <property type="entry name" value="TYR_PHOSPHATASE_DUAL_dom"/>
</dbReference>
<dbReference type="GO" id="GO:0005737">
    <property type="term" value="C:cytoplasm"/>
    <property type="evidence" value="ECO:0007669"/>
    <property type="project" value="TreeGrafter"/>
</dbReference>
<evidence type="ECO:0000259" key="4">
    <source>
        <dbReference type="PROSITE" id="PS50056"/>
    </source>
</evidence>
<dbReference type="AlphaFoldDB" id="A0A6J2K7A1"/>
<evidence type="ECO:0000259" key="3">
    <source>
        <dbReference type="PROSITE" id="PS50054"/>
    </source>
</evidence>
<feature type="domain" description="Tyrosine specific protein phosphatases" evidence="4">
    <location>
        <begin position="132"/>
        <end position="173"/>
    </location>
</feature>
<dbReference type="CTD" id="4379907"/>
<evidence type="ECO:0000313" key="6">
    <source>
        <dbReference type="RefSeq" id="XP_028038151.1"/>
    </source>
</evidence>
<evidence type="ECO:0000256" key="1">
    <source>
        <dbReference type="ARBA" id="ARBA00022801"/>
    </source>
</evidence>
<dbReference type="InterPro" id="IPR016130">
    <property type="entry name" value="Tyr_Pase_AS"/>
</dbReference>
<dbReference type="Pfam" id="PF00782">
    <property type="entry name" value="DSPc"/>
    <property type="match status" value="1"/>
</dbReference>
<dbReference type="GeneID" id="114248915"/>
<dbReference type="InterPro" id="IPR000387">
    <property type="entry name" value="Tyr_Pase_dom"/>
</dbReference>
<evidence type="ECO:0000256" key="2">
    <source>
        <dbReference type="ARBA" id="ARBA00022912"/>
    </source>
</evidence>
<dbReference type="RefSeq" id="XP_028038151.1">
    <property type="nucleotide sequence ID" value="XM_028182350.1"/>
</dbReference>
<dbReference type="SMART" id="SM00195">
    <property type="entry name" value="DSPc"/>
    <property type="match status" value="1"/>
</dbReference>
<dbReference type="CDD" id="cd14498">
    <property type="entry name" value="DSP"/>
    <property type="match status" value="1"/>
</dbReference>
<dbReference type="PANTHER" id="PTHR46377:SF1">
    <property type="entry name" value="DUAL SPECIFICITY PROTEIN PHOSPHATASE 19"/>
    <property type="match status" value="1"/>
</dbReference>
<keyword evidence="1" id="KW-0378">Hydrolase</keyword>
<dbReference type="GO" id="GO:0008579">
    <property type="term" value="F:JUN kinase phosphatase activity"/>
    <property type="evidence" value="ECO:0007669"/>
    <property type="project" value="TreeGrafter"/>
</dbReference>
<dbReference type="InterPro" id="IPR000340">
    <property type="entry name" value="Dual-sp_phosphatase_cat-dom"/>
</dbReference>
<evidence type="ECO:0000313" key="5">
    <source>
        <dbReference type="Proteomes" id="UP000504629"/>
    </source>
</evidence>
<accession>A0A6J2K7A1</accession>
<dbReference type="PROSITE" id="PS50054">
    <property type="entry name" value="TYR_PHOSPHATASE_DUAL"/>
    <property type="match status" value="1"/>
</dbReference>
<sequence>MSFADQLQKQKIKLKGADTIVTNADGQRYIESKTNEKIILSPNAYGFVVDNKPDNTPALITEHLYVGSQDCTAENVLVQHDIRHVLSLGVKVPLKIDYKYIDCLDLPEIDVRPLLEKSLPYLRDCVLLKQNVLVHCNAGVSRTSTVAIGYLMQYENMSFDEAHELVKTKRPAVRPNDGFRKQLEQLKPGELI</sequence>
<keyword evidence="2" id="KW-0904">Protein phosphatase</keyword>
<name>A0A6J2K7A1_BOMMA</name>
<dbReference type="KEGG" id="bman:114248915"/>
<proteinExistence type="predicted"/>
<protein>
    <submittedName>
        <fullName evidence="6">Dual specificity protein phosphatase 19</fullName>
    </submittedName>
</protein>
<dbReference type="PROSITE" id="PS00383">
    <property type="entry name" value="TYR_PHOSPHATASE_1"/>
    <property type="match status" value="1"/>
</dbReference>
<organism evidence="5 6">
    <name type="scientific">Bombyx mandarina</name>
    <name type="common">Wild silk moth</name>
    <name type="synonym">Wild silkworm</name>
    <dbReference type="NCBI Taxonomy" id="7092"/>
    <lineage>
        <taxon>Eukaryota</taxon>
        <taxon>Metazoa</taxon>
        <taxon>Ecdysozoa</taxon>
        <taxon>Arthropoda</taxon>
        <taxon>Hexapoda</taxon>
        <taxon>Insecta</taxon>
        <taxon>Pterygota</taxon>
        <taxon>Neoptera</taxon>
        <taxon>Endopterygota</taxon>
        <taxon>Lepidoptera</taxon>
        <taxon>Glossata</taxon>
        <taxon>Ditrysia</taxon>
        <taxon>Bombycoidea</taxon>
        <taxon>Bombycidae</taxon>
        <taxon>Bombycinae</taxon>
        <taxon>Bombyx</taxon>
    </lineage>
</organism>
<dbReference type="OrthoDB" id="10252009at2759"/>
<dbReference type="SUPFAM" id="SSF52799">
    <property type="entry name" value="(Phosphotyrosine protein) phosphatases II"/>
    <property type="match status" value="1"/>
</dbReference>
<feature type="domain" description="Tyrosine-protein phosphatase" evidence="3">
    <location>
        <begin position="56"/>
        <end position="192"/>
    </location>
</feature>
<gene>
    <name evidence="6" type="primary">LOC114248915</name>
</gene>
<dbReference type="PROSITE" id="PS50056">
    <property type="entry name" value="TYR_PHOSPHATASE_2"/>
    <property type="match status" value="1"/>
</dbReference>
<dbReference type="PANTHER" id="PTHR46377">
    <property type="entry name" value="DUAL SPECIFICITY PROTEIN PHOSPHATASE 19"/>
    <property type="match status" value="1"/>
</dbReference>
<reference evidence="6" key="1">
    <citation type="submission" date="2025-08" db="UniProtKB">
        <authorList>
            <consortium name="RefSeq"/>
        </authorList>
    </citation>
    <scope>IDENTIFICATION</scope>
    <source>
        <tissue evidence="6">Silk gland</tissue>
    </source>
</reference>
<dbReference type="Gene3D" id="3.90.190.10">
    <property type="entry name" value="Protein tyrosine phosphatase superfamily"/>
    <property type="match status" value="1"/>
</dbReference>
<dbReference type="Proteomes" id="UP000504629">
    <property type="component" value="Unplaced"/>
</dbReference>
<dbReference type="InterPro" id="IPR029021">
    <property type="entry name" value="Prot-tyrosine_phosphatase-like"/>
</dbReference>
<keyword evidence="5" id="KW-1185">Reference proteome</keyword>